<name>A0A9W9YUV1_9CNID</name>
<sequence>LMENVILSTKLRLTLAFLSKDQFEAFSTSLIIRSRLSGSVLGIVGVTFRVCMISS</sequence>
<comment type="caution">
    <text evidence="1">The sequence shown here is derived from an EMBL/GenBank/DDBJ whole genome shotgun (WGS) entry which is preliminary data.</text>
</comment>
<reference evidence="1" key="1">
    <citation type="submission" date="2023-01" db="EMBL/GenBank/DDBJ databases">
        <title>Genome assembly of the deep-sea coral Lophelia pertusa.</title>
        <authorList>
            <person name="Herrera S."/>
            <person name="Cordes E."/>
        </authorList>
    </citation>
    <scope>NUCLEOTIDE SEQUENCE</scope>
    <source>
        <strain evidence="1">USNM1676648</strain>
        <tissue evidence="1">Polyp</tissue>
    </source>
</reference>
<dbReference type="Proteomes" id="UP001163046">
    <property type="component" value="Unassembled WGS sequence"/>
</dbReference>
<accession>A0A9W9YUV1</accession>
<organism evidence="1 2">
    <name type="scientific">Desmophyllum pertusum</name>
    <dbReference type="NCBI Taxonomy" id="174260"/>
    <lineage>
        <taxon>Eukaryota</taxon>
        <taxon>Metazoa</taxon>
        <taxon>Cnidaria</taxon>
        <taxon>Anthozoa</taxon>
        <taxon>Hexacorallia</taxon>
        <taxon>Scleractinia</taxon>
        <taxon>Caryophylliina</taxon>
        <taxon>Caryophylliidae</taxon>
        <taxon>Desmophyllum</taxon>
    </lineage>
</organism>
<gene>
    <name evidence="1" type="ORF">OS493_035490</name>
</gene>
<dbReference type="AlphaFoldDB" id="A0A9W9YUV1"/>
<keyword evidence="2" id="KW-1185">Reference proteome</keyword>
<proteinExistence type="predicted"/>
<evidence type="ECO:0000313" key="2">
    <source>
        <dbReference type="Proteomes" id="UP001163046"/>
    </source>
</evidence>
<evidence type="ECO:0000313" key="1">
    <source>
        <dbReference type="EMBL" id="KAJ7369917.1"/>
    </source>
</evidence>
<dbReference type="EMBL" id="MU826879">
    <property type="protein sequence ID" value="KAJ7369917.1"/>
    <property type="molecule type" value="Genomic_DNA"/>
</dbReference>
<feature type="non-terminal residue" evidence="1">
    <location>
        <position position="1"/>
    </location>
</feature>
<protein>
    <submittedName>
        <fullName evidence="1">Uncharacterized protein</fullName>
    </submittedName>
</protein>